<feature type="transmembrane region" description="Helical" evidence="11">
    <location>
        <begin position="307"/>
        <end position="327"/>
    </location>
</feature>
<dbReference type="GO" id="GO:0046872">
    <property type="term" value="F:metal ion binding"/>
    <property type="evidence" value="ECO:0007669"/>
    <property type="project" value="UniProtKB-KW"/>
</dbReference>
<keyword evidence="4 13" id="KW-0645">Protease</keyword>
<dbReference type="SUPFAM" id="SSF50156">
    <property type="entry name" value="PDZ domain-like"/>
    <property type="match status" value="1"/>
</dbReference>
<dbReference type="PANTHER" id="PTHR42837">
    <property type="entry name" value="REGULATOR OF SIGMA-E PROTEASE RSEP"/>
    <property type="match status" value="1"/>
</dbReference>
<comment type="subcellular location">
    <subcellularLocation>
        <location evidence="2">Membrane</location>
        <topology evidence="2">Multi-pass membrane protein</topology>
    </subcellularLocation>
</comment>
<dbReference type="InterPro" id="IPR036034">
    <property type="entry name" value="PDZ_sf"/>
</dbReference>
<dbReference type="AlphaFoldDB" id="I7J572"/>
<dbReference type="GO" id="GO:0006508">
    <property type="term" value="P:proteolysis"/>
    <property type="evidence" value="ECO:0007669"/>
    <property type="project" value="UniProtKB-KW"/>
</dbReference>
<dbReference type="CDD" id="cd23081">
    <property type="entry name" value="cpPDZ_EcRseP-like"/>
    <property type="match status" value="1"/>
</dbReference>
<comment type="caution">
    <text evidence="13">The sequence shown here is derived from an EMBL/GenBank/DDBJ whole genome shotgun (WGS) entry which is preliminary data.</text>
</comment>
<keyword evidence="7 11" id="KW-0862">Zinc</keyword>
<dbReference type="CDD" id="cd06163">
    <property type="entry name" value="S2P-M50_PDZ_RseP-like"/>
    <property type="match status" value="1"/>
</dbReference>
<feature type="domain" description="PDZ" evidence="12">
    <location>
        <begin position="103"/>
        <end position="175"/>
    </location>
</feature>
<dbReference type="SMART" id="SM00228">
    <property type="entry name" value="PDZ"/>
    <property type="match status" value="1"/>
</dbReference>
<dbReference type="InterPro" id="IPR041489">
    <property type="entry name" value="PDZ_6"/>
</dbReference>
<dbReference type="GO" id="GO:0016020">
    <property type="term" value="C:membrane"/>
    <property type="evidence" value="ECO:0007669"/>
    <property type="project" value="UniProtKB-SubCell"/>
</dbReference>
<evidence type="ECO:0000256" key="11">
    <source>
        <dbReference type="RuleBase" id="RU362031"/>
    </source>
</evidence>
<dbReference type="Pfam" id="PF02163">
    <property type="entry name" value="Peptidase_M50"/>
    <property type="match status" value="1"/>
</dbReference>
<dbReference type="GO" id="GO:0004222">
    <property type="term" value="F:metalloendopeptidase activity"/>
    <property type="evidence" value="ECO:0007669"/>
    <property type="project" value="InterPro"/>
</dbReference>
<evidence type="ECO:0000256" key="1">
    <source>
        <dbReference type="ARBA" id="ARBA00001947"/>
    </source>
</evidence>
<evidence type="ECO:0000256" key="9">
    <source>
        <dbReference type="ARBA" id="ARBA00023049"/>
    </source>
</evidence>
<keyword evidence="11" id="KW-0479">Metal-binding</keyword>
<keyword evidence="8 11" id="KW-1133">Transmembrane helix</keyword>
<proteinExistence type="inferred from homology"/>
<dbReference type="Gene3D" id="2.30.42.10">
    <property type="match status" value="1"/>
</dbReference>
<dbReference type="eggNOG" id="COG0750">
    <property type="taxonomic scope" value="Bacteria"/>
</dbReference>
<evidence type="ECO:0000256" key="2">
    <source>
        <dbReference type="ARBA" id="ARBA00004141"/>
    </source>
</evidence>
<keyword evidence="6 11" id="KW-0378">Hydrolase</keyword>
<comment type="cofactor">
    <cofactor evidence="1 11">
        <name>Zn(2+)</name>
        <dbReference type="ChEBI" id="CHEBI:29105"/>
    </cofactor>
</comment>
<evidence type="ECO:0000256" key="3">
    <source>
        <dbReference type="ARBA" id="ARBA00007931"/>
    </source>
</evidence>
<evidence type="ECO:0000256" key="7">
    <source>
        <dbReference type="ARBA" id="ARBA00022833"/>
    </source>
</evidence>
<evidence type="ECO:0000259" key="12">
    <source>
        <dbReference type="SMART" id="SM00228"/>
    </source>
</evidence>
<evidence type="ECO:0000256" key="6">
    <source>
        <dbReference type="ARBA" id="ARBA00022801"/>
    </source>
</evidence>
<evidence type="ECO:0000313" key="13">
    <source>
        <dbReference type="EMBL" id="CCJ33526.1"/>
    </source>
</evidence>
<protein>
    <recommendedName>
        <fullName evidence="11">Zinc metalloprotease</fullName>
        <ecNumber evidence="11">3.4.24.-</ecNumber>
    </recommendedName>
</protein>
<evidence type="ECO:0000256" key="5">
    <source>
        <dbReference type="ARBA" id="ARBA00022692"/>
    </source>
</evidence>
<feature type="transmembrane region" description="Helical" evidence="11">
    <location>
        <begin position="89"/>
        <end position="112"/>
    </location>
</feature>
<gene>
    <name evidence="13" type="ORF">CAAU_1442</name>
</gene>
<dbReference type="EC" id="3.4.24.-" evidence="11"/>
<keyword evidence="5 11" id="KW-0812">Transmembrane</keyword>
<name>I7J572_9CLOT</name>
<keyword evidence="10 11" id="KW-0472">Membrane</keyword>
<dbReference type="InterPro" id="IPR001478">
    <property type="entry name" value="PDZ"/>
</dbReference>
<evidence type="ECO:0000256" key="4">
    <source>
        <dbReference type="ARBA" id="ARBA00022670"/>
    </source>
</evidence>
<dbReference type="NCBIfam" id="TIGR00054">
    <property type="entry name" value="RIP metalloprotease RseP"/>
    <property type="match status" value="1"/>
</dbReference>
<dbReference type="Pfam" id="PF17820">
    <property type="entry name" value="PDZ_6"/>
    <property type="match status" value="1"/>
</dbReference>
<dbReference type="STRING" id="857293.CAAU_1442"/>
<evidence type="ECO:0000256" key="10">
    <source>
        <dbReference type="ARBA" id="ARBA00023136"/>
    </source>
</evidence>
<accession>I7J572</accession>
<organism evidence="13 14">
    <name type="scientific">Caloramator australicus RC3</name>
    <dbReference type="NCBI Taxonomy" id="857293"/>
    <lineage>
        <taxon>Bacteria</taxon>
        <taxon>Bacillati</taxon>
        <taxon>Bacillota</taxon>
        <taxon>Clostridia</taxon>
        <taxon>Eubacteriales</taxon>
        <taxon>Clostridiaceae</taxon>
        <taxon>Caloramator</taxon>
    </lineage>
</organism>
<dbReference type="EMBL" id="CAKP01000081">
    <property type="protein sequence ID" value="CCJ33526.1"/>
    <property type="molecule type" value="Genomic_DNA"/>
</dbReference>
<dbReference type="PANTHER" id="PTHR42837:SF2">
    <property type="entry name" value="MEMBRANE METALLOPROTEASE ARASP2, CHLOROPLASTIC-RELATED"/>
    <property type="match status" value="1"/>
</dbReference>
<feature type="transmembrane region" description="Helical" evidence="11">
    <location>
        <begin position="257"/>
        <end position="279"/>
    </location>
</feature>
<dbReference type="Proteomes" id="UP000007652">
    <property type="component" value="Unassembled WGS sequence"/>
</dbReference>
<sequence>MTTLLASIFVFGLLITAHELGHFILAKINGVKVLEFSIGMGPRLFKVKGKETEYSLRLLPVGGYVKMLGEEEECDDPRAFRKQSPWKRLSILIAGAFMNFILAIILFIVIFYNVGVTTLTIDSVVRDYPAFRSGIRPGDKIVAVNGNKINSWNEFLIFMNNNQNKEFVLTVKRDNIIIDKKLEPMKNQEENRYIIGITPKVEKGKLLVAISSSINETIVSIKQMLIVLGGLITRKVSTDNLGGPVAIIKMSGEAAKIGIWSLLYFAGFLSINLGIMNLIPFPALDGGWVVITFIEGITGRKIDENKIGLINLIGFTLLMLLAIIITYRDILRIFA</sequence>
<reference evidence="13 14" key="1">
    <citation type="journal article" date="2011" name="J. Bacteriol.">
        <title>Draft genome sequence of Caloramator australicus strain RC3T, a thermoanaerobe from the Great Artesian Basin of Australia.</title>
        <authorList>
            <person name="Ogg C.D."/>
            <person name="Patel B.K.C."/>
        </authorList>
    </citation>
    <scope>NUCLEOTIDE SEQUENCE [LARGE SCALE GENOMIC DNA]</scope>
    <source>
        <strain evidence="13 14">RC3</strain>
    </source>
</reference>
<keyword evidence="9 11" id="KW-0482">Metalloprotease</keyword>
<comment type="similarity">
    <text evidence="3 11">Belongs to the peptidase M50B family.</text>
</comment>
<evidence type="ECO:0000313" key="14">
    <source>
        <dbReference type="Proteomes" id="UP000007652"/>
    </source>
</evidence>
<keyword evidence="14" id="KW-1185">Reference proteome</keyword>
<evidence type="ECO:0000256" key="8">
    <source>
        <dbReference type="ARBA" id="ARBA00022989"/>
    </source>
</evidence>
<dbReference type="InterPro" id="IPR008915">
    <property type="entry name" value="Peptidase_M50"/>
</dbReference>
<dbReference type="InterPro" id="IPR004387">
    <property type="entry name" value="Pept_M50_Zn"/>
</dbReference>